<name>A0A0F8X5L6_9ZZZZ</name>
<comment type="caution">
    <text evidence="2">The sequence shown here is derived from an EMBL/GenBank/DDBJ whole genome shotgun (WGS) entry which is preliminary data.</text>
</comment>
<gene>
    <name evidence="2" type="ORF">LCGC14_2984720</name>
</gene>
<dbReference type="EMBL" id="LAZR01061047">
    <property type="protein sequence ID" value="KKK64387.1"/>
    <property type="molecule type" value="Genomic_DNA"/>
</dbReference>
<feature type="region of interest" description="Disordered" evidence="1">
    <location>
        <begin position="309"/>
        <end position="331"/>
    </location>
</feature>
<feature type="non-terminal residue" evidence="2">
    <location>
        <position position="349"/>
    </location>
</feature>
<organism evidence="2">
    <name type="scientific">marine sediment metagenome</name>
    <dbReference type="NCBI Taxonomy" id="412755"/>
    <lineage>
        <taxon>unclassified sequences</taxon>
        <taxon>metagenomes</taxon>
        <taxon>ecological metagenomes</taxon>
    </lineage>
</organism>
<protein>
    <submittedName>
        <fullName evidence="2">Uncharacterized protein</fullName>
    </submittedName>
</protein>
<evidence type="ECO:0000313" key="2">
    <source>
        <dbReference type="EMBL" id="KKK64387.1"/>
    </source>
</evidence>
<accession>A0A0F8X5L6</accession>
<reference evidence="2" key="1">
    <citation type="journal article" date="2015" name="Nature">
        <title>Complex archaea that bridge the gap between prokaryotes and eukaryotes.</title>
        <authorList>
            <person name="Spang A."/>
            <person name="Saw J.H."/>
            <person name="Jorgensen S.L."/>
            <person name="Zaremba-Niedzwiedzka K."/>
            <person name="Martijn J."/>
            <person name="Lind A.E."/>
            <person name="van Eijk R."/>
            <person name="Schleper C."/>
            <person name="Guy L."/>
            <person name="Ettema T.J."/>
        </authorList>
    </citation>
    <scope>NUCLEOTIDE SEQUENCE</scope>
</reference>
<proteinExistence type="predicted"/>
<feature type="region of interest" description="Disordered" evidence="1">
    <location>
        <begin position="18"/>
        <end position="38"/>
    </location>
</feature>
<evidence type="ECO:0000256" key="1">
    <source>
        <dbReference type="SAM" id="MobiDB-lite"/>
    </source>
</evidence>
<sequence>MPTADEFLKKATTAAEFLGEAPTQSPFDPVSQAPPIQGADFTQITPEEREGLRRRLIADPPIQTGLSRALGGIDRAGLALDREFPELKHVTRQVRRVARAGVGLASLPGVAIESLALPETAIGEEEAQKSLLGFIPPEIASRGRVVGGFFRGLLKDVAQVPTQLQREAELLIDPKSEFQPTRRENIPLELRTLVELQRQAIGEPTTEEAQLEAVRAGEEESESLLFGLGIGRGLGRGAGRLTKRLQQVKDRPPTRVGDPTPEAEPFTTRIEEPKTVQQVSEQALKTKEQLKAAGETVESVRKVIPKERIPTQLTPEPIVPSIQPQADKPPFVMNNRNIARVREASGLDK</sequence>
<dbReference type="AlphaFoldDB" id="A0A0F8X5L6"/>